<reference evidence="3" key="1">
    <citation type="submission" date="2016-06" db="EMBL/GenBank/DDBJ databases">
        <authorList>
            <person name="Varghese N."/>
            <person name="Submissions Spin"/>
        </authorList>
    </citation>
    <scope>NUCLEOTIDE SEQUENCE [LARGE SCALE GENOMIC DNA]</scope>
    <source>
        <strain evidence="3">DSM 43168</strain>
    </source>
</reference>
<gene>
    <name evidence="2" type="ORF">GA0070563_106110</name>
</gene>
<feature type="transmembrane region" description="Helical" evidence="1">
    <location>
        <begin position="13"/>
        <end position="33"/>
    </location>
</feature>
<accession>A0A1C4YGD7</accession>
<keyword evidence="1" id="KW-1133">Transmembrane helix</keyword>
<organism evidence="2 3">
    <name type="scientific">Micromonospora carbonacea</name>
    <dbReference type="NCBI Taxonomy" id="47853"/>
    <lineage>
        <taxon>Bacteria</taxon>
        <taxon>Bacillati</taxon>
        <taxon>Actinomycetota</taxon>
        <taxon>Actinomycetes</taxon>
        <taxon>Micromonosporales</taxon>
        <taxon>Micromonosporaceae</taxon>
        <taxon>Micromonospora</taxon>
    </lineage>
</organism>
<sequence length="162" mass="17722">MADGCHHVPVSELVPAVIGVVGTLAGTVLGVTIQRWQQRAAMLQDARLALYSEVFIALASSERWIARMTGGASDYDPIKPQQGMTPDLGAISGRVLLLSTAATRRTWQEYLDALHDMQFYLHEHADWNRLVPSDTPPLVRLVSAVEDAYRAVRAEAGLKANT</sequence>
<keyword evidence="1" id="KW-0812">Transmembrane</keyword>
<dbReference type="EMBL" id="FMCT01000006">
    <property type="protein sequence ID" value="SCF19792.1"/>
    <property type="molecule type" value="Genomic_DNA"/>
</dbReference>
<dbReference type="Proteomes" id="UP000183585">
    <property type="component" value="Unassembled WGS sequence"/>
</dbReference>
<name>A0A1C4YGD7_9ACTN</name>
<evidence type="ECO:0000313" key="2">
    <source>
        <dbReference type="EMBL" id="SCF19792.1"/>
    </source>
</evidence>
<keyword evidence="3" id="KW-1185">Reference proteome</keyword>
<proteinExistence type="predicted"/>
<evidence type="ECO:0000313" key="3">
    <source>
        <dbReference type="Proteomes" id="UP000183585"/>
    </source>
</evidence>
<protein>
    <submittedName>
        <fullName evidence="2">Uncharacterized protein</fullName>
    </submittedName>
</protein>
<keyword evidence="1" id="KW-0472">Membrane</keyword>
<dbReference type="AlphaFoldDB" id="A0A1C4YGD7"/>
<evidence type="ECO:0000256" key="1">
    <source>
        <dbReference type="SAM" id="Phobius"/>
    </source>
</evidence>